<dbReference type="EMBL" id="CAJFDH010000005">
    <property type="protein sequence ID" value="CAD5225347.1"/>
    <property type="molecule type" value="Genomic_DNA"/>
</dbReference>
<organism evidence="6 7">
    <name type="scientific">Bursaphelenchus okinawaensis</name>
    <dbReference type="NCBI Taxonomy" id="465554"/>
    <lineage>
        <taxon>Eukaryota</taxon>
        <taxon>Metazoa</taxon>
        <taxon>Ecdysozoa</taxon>
        <taxon>Nematoda</taxon>
        <taxon>Chromadorea</taxon>
        <taxon>Rhabditida</taxon>
        <taxon>Tylenchina</taxon>
        <taxon>Tylenchomorpha</taxon>
        <taxon>Aphelenchoidea</taxon>
        <taxon>Aphelenchoididae</taxon>
        <taxon>Bursaphelenchus</taxon>
    </lineage>
</organism>
<dbReference type="AlphaFoldDB" id="A0A811LCU2"/>
<feature type="transmembrane region" description="Helical" evidence="5">
    <location>
        <begin position="179"/>
        <end position="199"/>
    </location>
</feature>
<comment type="subcellular location">
    <subcellularLocation>
        <location evidence="1">Membrane</location>
        <topology evidence="1">Multi-pass membrane protein</topology>
    </subcellularLocation>
</comment>
<dbReference type="InterPro" id="IPR036259">
    <property type="entry name" value="MFS_trans_sf"/>
</dbReference>
<keyword evidence="7" id="KW-1185">Reference proteome</keyword>
<dbReference type="PANTHER" id="PTHR10924:SF6">
    <property type="entry name" value="SOLUTE CARRIER FAMILY 49 MEMBER A3"/>
    <property type="match status" value="1"/>
</dbReference>
<dbReference type="Proteomes" id="UP000614601">
    <property type="component" value="Unassembled WGS sequence"/>
</dbReference>
<evidence type="ECO:0000313" key="6">
    <source>
        <dbReference type="EMBL" id="CAD5225347.1"/>
    </source>
</evidence>
<keyword evidence="4 5" id="KW-0472">Membrane</keyword>
<evidence type="ECO:0000256" key="5">
    <source>
        <dbReference type="SAM" id="Phobius"/>
    </source>
</evidence>
<feature type="transmembrane region" description="Helical" evidence="5">
    <location>
        <begin position="34"/>
        <end position="55"/>
    </location>
</feature>
<evidence type="ECO:0000256" key="4">
    <source>
        <dbReference type="ARBA" id="ARBA00023136"/>
    </source>
</evidence>
<feature type="transmembrane region" description="Helical" evidence="5">
    <location>
        <begin position="120"/>
        <end position="139"/>
    </location>
</feature>
<keyword evidence="3 5" id="KW-1133">Transmembrane helix</keyword>
<protein>
    <submittedName>
        <fullName evidence="6">Uncharacterized protein</fullName>
    </submittedName>
</protein>
<dbReference type="SUPFAM" id="SSF103473">
    <property type="entry name" value="MFS general substrate transporter"/>
    <property type="match status" value="1"/>
</dbReference>
<evidence type="ECO:0000256" key="3">
    <source>
        <dbReference type="ARBA" id="ARBA00022989"/>
    </source>
</evidence>
<evidence type="ECO:0000256" key="2">
    <source>
        <dbReference type="ARBA" id="ARBA00022692"/>
    </source>
</evidence>
<keyword evidence="2 5" id="KW-0812">Transmembrane</keyword>
<name>A0A811LCU2_9BILA</name>
<dbReference type="PANTHER" id="PTHR10924">
    <property type="entry name" value="MAJOR FACILITATOR SUPERFAMILY PROTEIN-RELATED"/>
    <property type="match status" value="1"/>
</dbReference>
<gene>
    <name evidence="6" type="ORF">BOKJ2_LOCUS11533</name>
</gene>
<dbReference type="InterPro" id="IPR049680">
    <property type="entry name" value="FLVCR1-2_SLC49-like"/>
</dbReference>
<reference evidence="6" key="1">
    <citation type="submission" date="2020-09" db="EMBL/GenBank/DDBJ databases">
        <authorList>
            <person name="Kikuchi T."/>
        </authorList>
    </citation>
    <scope>NUCLEOTIDE SEQUENCE</scope>
    <source>
        <strain evidence="6">SH1</strain>
    </source>
</reference>
<proteinExistence type="predicted"/>
<dbReference type="EMBL" id="CAJFCW020000005">
    <property type="protein sequence ID" value="CAG9120751.1"/>
    <property type="molecule type" value="Genomic_DNA"/>
</dbReference>
<feature type="transmembrane region" description="Helical" evidence="5">
    <location>
        <begin position="211"/>
        <end position="236"/>
    </location>
</feature>
<dbReference type="GO" id="GO:0016020">
    <property type="term" value="C:membrane"/>
    <property type="evidence" value="ECO:0007669"/>
    <property type="project" value="UniProtKB-SubCell"/>
</dbReference>
<feature type="transmembrane region" description="Helical" evidence="5">
    <location>
        <begin position="87"/>
        <end position="108"/>
    </location>
</feature>
<dbReference type="Proteomes" id="UP000783686">
    <property type="component" value="Unassembled WGS sequence"/>
</dbReference>
<feature type="transmembrane region" description="Helical" evidence="5">
    <location>
        <begin position="151"/>
        <end position="173"/>
    </location>
</feature>
<evidence type="ECO:0000313" key="7">
    <source>
        <dbReference type="Proteomes" id="UP000614601"/>
    </source>
</evidence>
<comment type="caution">
    <text evidence="6">The sequence shown here is derived from an EMBL/GenBank/DDBJ whole genome shotgun (WGS) entry which is preliminary data.</text>
</comment>
<sequence>MATSVPFLGFILGKIASTLTSQYVTSAGDTTQMINITCLHGIFALTPAFPLFLVWKSRPSTPPTSSADQFLFEYQLKLPEIPKISSIFNFTIIGLSTGCILSIIHIHSDILEVISTPVKLRYVNALTLFVISIIGTLAFSGIVDSSYSHKAVFRACLILTTLSSCFLLLAGFIASKQALVIGSLCLLAFGAVSVISVGLEVIVETMFPKDIAYCSGIVWGICYVVQLVFTCFYEFLKGRKDQERAIQICAEEKVLRRKYECLEDKNYTFWWDIELG</sequence>
<accession>A0A811LCU2</accession>
<evidence type="ECO:0000256" key="1">
    <source>
        <dbReference type="ARBA" id="ARBA00004141"/>
    </source>
</evidence>